<dbReference type="Proteomes" id="UP001204376">
    <property type="component" value="Unassembled WGS sequence"/>
</dbReference>
<accession>A0ABT1T166</accession>
<dbReference type="RefSeq" id="WP_256538526.1">
    <property type="nucleotide sequence ID" value="NZ_JANHOH010000001.1"/>
</dbReference>
<dbReference type="EMBL" id="JANHOH010000001">
    <property type="protein sequence ID" value="MCQ6958351.1"/>
    <property type="molecule type" value="Genomic_DNA"/>
</dbReference>
<reference evidence="1 2" key="1">
    <citation type="submission" date="2022-07" db="EMBL/GenBank/DDBJ databases">
        <title>Mucilaginibacter sp. JC4.</title>
        <authorList>
            <person name="Le V."/>
            <person name="Ko S.-R."/>
            <person name="Ahn C.-Y."/>
            <person name="Oh H.-M."/>
        </authorList>
    </citation>
    <scope>NUCLEOTIDE SEQUENCE [LARGE SCALE GENOMIC DNA]</scope>
    <source>
        <strain evidence="1 2">JC4</strain>
    </source>
</reference>
<dbReference type="InterPro" id="IPR012675">
    <property type="entry name" value="Beta-grasp_dom_sf"/>
</dbReference>
<gene>
    <name evidence="1" type="ORF">NPE20_10295</name>
</gene>
<name>A0ABT1T166_9SPHI</name>
<dbReference type="SUPFAM" id="SSF54292">
    <property type="entry name" value="2Fe-2S ferredoxin-like"/>
    <property type="match status" value="1"/>
</dbReference>
<keyword evidence="2" id="KW-1185">Reference proteome</keyword>
<sequence length="110" mass="12547">MSSGRTEDITVQVTYDGQQHELRTYSNEYRSLMMLIYDRIYIEGFGECLGMGKCGTCVIEITEKKQNPTAYERNGDANLLRAGRQNKNICLSCQLMIDEQLDGLTVRILI</sequence>
<comment type="caution">
    <text evidence="1">The sequence shown here is derived from an EMBL/GenBank/DDBJ whole genome shotgun (WGS) entry which is preliminary data.</text>
</comment>
<evidence type="ECO:0000313" key="1">
    <source>
        <dbReference type="EMBL" id="MCQ6958351.1"/>
    </source>
</evidence>
<organism evidence="1 2">
    <name type="scientific">Mucilaginibacter aquariorum</name>
    <dbReference type="NCBI Taxonomy" id="2967225"/>
    <lineage>
        <taxon>Bacteria</taxon>
        <taxon>Pseudomonadati</taxon>
        <taxon>Bacteroidota</taxon>
        <taxon>Sphingobacteriia</taxon>
        <taxon>Sphingobacteriales</taxon>
        <taxon>Sphingobacteriaceae</taxon>
        <taxon>Mucilaginibacter</taxon>
    </lineage>
</organism>
<evidence type="ECO:0000313" key="2">
    <source>
        <dbReference type="Proteomes" id="UP001204376"/>
    </source>
</evidence>
<proteinExistence type="predicted"/>
<protein>
    <submittedName>
        <fullName evidence="1">2Fe-2S iron-sulfur cluster-binding protein</fullName>
    </submittedName>
</protein>
<dbReference type="InterPro" id="IPR036010">
    <property type="entry name" value="2Fe-2S_ferredoxin-like_sf"/>
</dbReference>
<dbReference type="Gene3D" id="3.10.20.30">
    <property type="match status" value="1"/>
</dbReference>